<evidence type="ECO:0000259" key="3">
    <source>
        <dbReference type="Pfam" id="PF18198"/>
    </source>
</evidence>
<evidence type="ECO:0000259" key="2">
    <source>
        <dbReference type="Pfam" id="PF12781"/>
    </source>
</evidence>
<name>A0ABN8T1V2_9CNID</name>
<dbReference type="EMBL" id="CALNXI010005326">
    <property type="protein sequence ID" value="CAH3197517.1"/>
    <property type="molecule type" value="Genomic_DNA"/>
</dbReference>
<accession>A0ABN8T1V2</accession>
<sequence>MKQANRWIRAKEAKNGLKVIKLTDQNFLRTLENCIRIGMPVLLEEVGETLDPALEPILLKQTFVQGGRLLIRLGDSDIDYDKNFKFYMTTKLANPHYLPEVCIKVTIINFTVTKSGLEDQLLSHMCSPTQETHVASDMRPPFFSVNGLIIWNVAAILTDVVRLERPDLEDQRNQLIVRINSDKNQLKAIEDRILKLLFHSEGNILDDEVLINTLNESKVTSGVISTRLKEAEMTEEKITLAREKYRPVATRGSVMYFVVASMAEVDSMYQYSLKYFKQLFNTCIENSEKTDDLDKRLQILLTNCTKSVYTNVARGLFEKDKLVFSFMLCGEIMRQRGDISDNEWNFFLRGSGSLDKERPPKPDIPWLTEHMWNTCCDLEDSIPAFNGLKEEIVSKPVIVKIGSIEVSGESTEATEEPEEDEQQPSLGERLTSFQSLVFVKAFREEKVVFASVDFVCENLGKTFVESPSIDLNILYADVGPTTPLIFILSTGSDPMNAFLRFAREMSYSERVQAISLGQGQGPVAEKMIANAIKTGDWVFLQNCHLAASWMLAMETTIKNLSSPEAEVHEDFRLFLSSMPTKSFPVTVLQNSVKVTNEPPKGLRANAKRAFGELSTDTFENHILGVTWRKLVFGICFFHAIIQERKKFGPLGWNIKYEFNDSDRESALDNLKMFLAEGQIPWDALTFITGEVINTLFV</sequence>
<evidence type="ECO:0000313" key="5">
    <source>
        <dbReference type="Proteomes" id="UP001159427"/>
    </source>
</evidence>
<feature type="domain" description="Dynein heavy chain AAA lid" evidence="3">
    <location>
        <begin position="627"/>
        <end position="691"/>
    </location>
</feature>
<proteinExistence type="predicted"/>
<dbReference type="Gene3D" id="3.40.50.300">
    <property type="entry name" value="P-loop containing nucleotide triphosphate hydrolases"/>
    <property type="match status" value="2"/>
</dbReference>
<dbReference type="PANTHER" id="PTHR22878">
    <property type="entry name" value="DYNEIN HEAVY CHAIN 6, AXONEMAL-LIKE-RELATED"/>
    <property type="match status" value="1"/>
</dbReference>
<organism evidence="4 5">
    <name type="scientific">Porites evermanni</name>
    <dbReference type="NCBI Taxonomy" id="104178"/>
    <lineage>
        <taxon>Eukaryota</taxon>
        <taxon>Metazoa</taxon>
        <taxon>Cnidaria</taxon>
        <taxon>Anthozoa</taxon>
        <taxon>Hexacorallia</taxon>
        <taxon>Scleractinia</taxon>
        <taxon>Fungiina</taxon>
        <taxon>Poritidae</taxon>
        <taxon>Porites</taxon>
    </lineage>
</organism>
<reference evidence="4 5" key="1">
    <citation type="submission" date="2022-05" db="EMBL/GenBank/DDBJ databases">
        <authorList>
            <consortium name="Genoscope - CEA"/>
            <person name="William W."/>
        </authorList>
    </citation>
    <scope>NUCLEOTIDE SEQUENCE [LARGE SCALE GENOMIC DNA]</scope>
</reference>
<protein>
    <recommendedName>
        <fullName evidence="6">Dynein heavy chain</fullName>
    </recommendedName>
</protein>
<dbReference type="InterPro" id="IPR026983">
    <property type="entry name" value="DHC"/>
</dbReference>
<dbReference type="Pfam" id="PF12781">
    <property type="entry name" value="AAA_9"/>
    <property type="match status" value="2"/>
</dbReference>
<dbReference type="Pfam" id="PF03028">
    <property type="entry name" value="Dynein_heavy"/>
    <property type="match status" value="1"/>
</dbReference>
<dbReference type="InterPro" id="IPR042219">
    <property type="entry name" value="AAA_lid_11_sf"/>
</dbReference>
<feature type="domain" description="Dynein heavy chain ATP-binding dynein motor region" evidence="2">
    <location>
        <begin position="2"/>
        <end position="127"/>
    </location>
</feature>
<dbReference type="Pfam" id="PF18198">
    <property type="entry name" value="AAA_lid_11"/>
    <property type="match status" value="1"/>
</dbReference>
<dbReference type="Proteomes" id="UP001159427">
    <property type="component" value="Unassembled WGS sequence"/>
</dbReference>
<dbReference type="Gene3D" id="1.10.8.1220">
    <property type="match status" value="1"/>
</dbReference>
<dbReference type="InterPro" id="IPR041658">
    <property type="entry name" value="AAA_lid_11"/>
</dbReference>
<keyword evidence="5" id="KW-1185">Reference proteome</keyword>
<dbReference type="InterPro" id="IPR004273">
    <property type="entry name" value="Dynein_heavy_D6_P-loop"/>
</dbReference>
<dbReference type="InterPro" id="IPR027417">
    <property type="entry name" value="P-loop_NTPase"/>
</dbReference>
<gene>
    <name evidence="4" type="ORF">PEVE_00034851</name>
</gene>
<dbReference type="InterPro" id="IPR035706">
    <property type="entry name" value="AAA_9"/>
</dbReference>
<feature type="domain" description="Dynein heavy chain ATP-binding dynein motor region" evidence="2">
    <location>
        <begin position="156"/>
        <end position="223"/>
    </location>
</feature>
<dbReference type="Gene3D" id="6.10.140.1060">
    <property type="match status" value="1"/>
</dbReference>
<feature type="domain" description="Dynein heavy chain region D6 P-loop" evidence="1">
    <location>
        <begin position="480"/>
        <end position="595"/>
    </location>
</feature>
<dbReference type="Gene3D" id="1.10.8.720">
    <property type="entry name" value="Region D6 of dynein motor"/>
    <property type="match status" value="1"/>
</dbReference>
<comment type="caution">
    <text evidence="4">The sequence shown here is derived from an EMBL/GenBank/DDBJ whole genome shotgun (WGS) entry which is preliminary data.</text>
</comment>
<evidence type="ECO:0000259" key="1">
    <source>
        <dbReference type="Pfam" id="PF03028"/>
    </source>
</evidence>
<dbReference type="PANTHER" id="PTHR22878:SF68">
    <property type="entry name" value="DYNEIN HEAVY CHAIN 6, AXONEMAL-LIKE"/>
    <property type="match status" value="1"/>
</dbReference>
<evidence type="ECO:0000313" key="4">
    <source>
        <dbReference type="EMBL" id="CAH3197517.1"/>
    </source>
</evidence>
<evidence type="ECO:0008006" key="6">
    <source>
        <dbReference type="Google" id="ProtNLM"/>
    </source>
</evidence>